<evidence type="ECO:0000256" key="2">
    <source>
        <dbReference type="ARBA" id="ARBA00022630"/>
    </source>
</evidence>
<comment type="cofactor">
    <cofactor evidence="5">
        <name>FAD</name>
        <dbReference type="ChEBI" id="CHEBI:57692"/>
    </cofactor>
    <text evidence="5">Binds 1 FAD per subunit.</text>
</comment>
<dbReference type="PROSITE" id="PS51645">
    <property type="entry name" value="PHR_CRY_ALPHA_BETA"/>
    <property type="match status" value="1"/>
</dbReference>
<dbReference type="EMBL" id="LN736369">
    <property type="protein sequence ID" value="CEP64182.1"/>
    <property type="molecule type" value="Genomic_DNA"/>
</dbReference>
<dbReference type="GO" id="GO:0071949">
    <property type="term" value="F:FAD binding"/>
    <property type="evidence" value="ECO:0007669"/>
    <property type="project" value="TreeGrafter"/>
</dbReference>
<feature type="domain" description="Photolyase/cryptochrome alpha/beta" evidence="7">
    <location>
        <begin position="75"/>
        <end position="231"/>
    </location>
</feature>
<feature type="binding site" evidence="5">
    <location>
        <begin position="490"/>
        <end position="492"/>
    </location>
    <ligand>
        <name>FAD</name>
        <dbReference type="ChEBI" id="CHEBI:57692"/>
    </ligand>
</feature>
<dbReference type="Pfam" id="PF03441">
    <property type="entry name" value="FAD_binding_7"/>
    <property type="match status" value="1"/>
</dbReference>
<evidence type="ECO:0000256" key="3">
    <source>
        <dbReference type="ARBA" id="ARBA00022827"/>
    </source>
</evidence>
<evidence type="ECO:0000256" key="1">
    <source>
        <dbReference type="ARBA" id="ARBA00005862"/>
    </source>
</evidence>
<dbReference type="InterPro" id="IPR036155">
    <property type="entry name" value="Crypto/Photolyase_N_sf"/>
</dbReference>
<dbReference type="GO" id="GO:0006139">
    <property type="term" value="P:nucleobase-containing compound metabolic process"/>
    <property type="evidence" value="ECO:0007669"/>
    <property type="project" value="UniProtKB-ARBA"/>
</dbReference>
<accession>A0A0C7NCS5</accession>
<dbReference type="PROSITE" id="PS00394">
    <property type="entry name" value="DNA_PHOTOLYASES_1_1"/>
    <property type="match status" value="1"/>
</dbReference>
<dbReference type="OrthoDB" id="435881at2759"/>
<feature type="site" description="Electron transfer via tryptophanyl radical" evidence="6">
    <location>
        <position position="424"/>
    </location>
</feature>
<proteinExistence type="inferred from homology"/>
<dbReference type="Gene3D" id="1.25.40.80">
    <property type="match status" value="1"/>
</dbReference>
<evidence type="ECO:0000259" key="7">
    <source>
        <dbReference type="PROSITE" id="PS51645"/>
    </source>
</evidence>
<feature type="site" description="Electron transfer via tryptophanyl radical" evidence="6">
    <location>
        <position position="500"/>
    </location>
</feature>
<reference evidence="8 9" key="1">
    <citation type="submission" date="2014-12" db="EMBL/GenBank/DDBJ databases">
        <authorList>
            <person name="Neuveglise Cecile"/>
        </authorList>
    </citation>
    <scope>NUCLEOTIDE SEQUENCE [LARGE SCALE GENOMIC DNA]</scope>
    <source>
        <strain evidence="8 9">CBS 12615</strain>
    </source>
</reference>
<dbReference type="GO" id="GO:0006950">
    <property type="term" value="P:response to stress"/>
    <property type="evidence" value="ECO:0007669"/>
    <property type="project" value="UniProtKB-ARBA"/>
</dbReference>
<dbReference type="GO" id="GO:0005737">
    <property type="term" value="C:cytoplasm"/>
    <property type="evidence" value="ECO:0007669"/>
    <property type="project" value="TreeGrafter"/>
</dbReference>
<gene>
    <name evidence="8" type="ORF">LALA0_S10e04302g</name>
</gene>
<dbReference type="InterPro" id="IPR006050">
    <property type="entry name" value="DNA_photolyase_N"/>
</dbReference>
<evidence type="ECO:0000313" key="9">
    <source>
        <dbReference type="Proteomes" id="UP000054304"/>
    </source>
</evidence>
<dbReference type="Gene3D" id="3.40.50.620">
    <property type="entry name" value="HUPs"/>
    <property type="match status" value="1"/>
</dbReference>
<dbReference type="SUPFAM" id="SSF48173">
    <property type="entry name" value="Cryptochrome/photolyase FAD-binding domain"/>
    <property type="match status" value="1"/>
</dbReference>
<dbReference type="InterPro" id="IPR002081">
    <property type="entry name" value="Cryptochrome/DNA_photolyase_1"/>
</dbReference>
<dbReference type="GO" id="GO:0003904">
    <property type="term" value="F:deoxyribodipyrimidine photo-lyase activity"/>
    <property type="evidence" value="ECO:0007669"/>
    <property type="project" value="EnsemblFungi"/>
</dbReference>
<dbReference type="InterPro" id="IPR005101">
    <property type="entry name" value="Cryptochr/Photolyase_FAD-bd"/>
</dbReference>
<evidence type="ECO:0000256" key="5">
    <source>
        <dbReference type="PIRSR" id="PIRSR602081-1"/>
    </source>
</evidence>
<evidence type="ECO:0000256" key="4">
    <source>
        <dbReference type="ARBA" id="ARBA00022991"/>
    </source>
</evidence>
<dbReference type="Pfam" id="PF00875">
    <property type="entry name" value="DNA_photolyase"/>
    <property type="match status" value="1"/>
</dbReference>
<dbReference type="HOGENOM" id="CLU_010348_2_1_1"/>
<feature type="binding site" evidence="5">
    <location>
        <position position="334"/>
    </location>
    <ligand>
        <name>FAD</name>
        <dbReference type="ChEBI" id="CHEBI:57692"/>
    </ligand>
</feature>
<evidence type="ECO:0000256" key="6">
    <source>
        <dbReference type="PIRSR" id="PIRSR602081-2"/>
    </source>
</evidence>
<dbReference type="Gene3D" id="1.10.579.10">
    <property type="entry name" value="DNA Cyclobutane Dipyrimidine Photolyase, subunit A, domain 3"/>
    <property type="match status" value="1"/>
</dbReference>
<protein>
    <submittedName>
        <fullName evidence="8">LALA0S10e04302g1_1</fullName>
    </submittedName>
</protein>
<dbReference type="GO" id="GO:0005634">
    <property type="term" value="C:nucleus"/>
    <property type="evidence" value="ECO:0007669"/>
    <property type="project" value="TreeGrafter"/>
</dbReference>
<dbReference type="Proteomes" id="UP000054304">
    <property type="component" value="Unassembled WGS sequence"/>
</dbReference>
<dbReference type="PROSITE" id="PS00691">
    <property type="entry name" value="DNA_PHOTOLYASES_1_2"/>
    <property type="match status" value="1"/>
</dbReference>
<dbReference type="InterPro" id="IPR018394">
    <property type="entry name" value="DNA_photolyase_1_CS_C"/>
</dbReference>
<comment type="similarity">
    <text evidence="1">Belongs to the DNA photolyase class-1 family.</text>
</comment>
<keyword evidence="4" id="KW-0157">Chromophore</keyword>
<feature type="binding site" evidence="5">
    <location>
        <position position="389"/>
    </location>
    <ligand>
        <name>FAD</name>
        <dbReference type="ChEBI" id="CHEBI:57692"/>
    </ligand>
</feature>
<organism evidence="8 9">
    <name type="scientific">Lachancea lanzarotensis</name>
    <dbReference type="NCBI Taxonomy" id="1245769"/>
    <lineage>
        <taxon>Eukaryota</taxon>
        <taxon>Fungi</taxon>
        <taxon>Dikarya</taxon>
        <taxon>Ascomycota</taxon>
        <taxon>Saccharomycotina</taxon>
        <taxon>Saccharomycetes</taxon>
        <taxon>Saccharomycetales</taxon>
        <taxon>Saccharomycetaceae</taxon>
        <taxon>Lachancea</taxon>
    </lineage>
</organism>
<sequence>MPPKRTLSPSPGLTKKLKLTDNFEEYYRPDPRYYPNPITWKQANVFNTGKRPKPIDLLNQGIEKSQKVDSKVGIDTVVHWFRSDLRISDNVGLFHAVKKLQEQQKKSSGHDAPRLVALYTINEHDFRAHLDSGWKLQFALDAVNSLKNELRKLNVALVVRVFETKDPLLSRSLQYAKWFKDQCVGLARNANDAVFVTANAQYETDELYRDVKILGLNDSQFHFQVHHDQCTVIPGALTSGKGTQYTVFTPWYKKWVEYLKTHQKSGKDAVATFSFDTSKPINVDLEELESYDYTLSDEFLSYLPNQPLDVPEATEKQAHEVLRQFFHTKKAHEYNEKKDFVALSSTSRLSCYITSGVISTRAVVNYCYHENGNSLMRKDIKQNNSVENFAKEVAWRDFYKHIMCNWPYISMDLAFKFETMDIKWENDTEKFHKWCSGETGLPIVDAIMRKLLHTGYISNRCRMITASFLSKNLLVDWRWGERWFRKHLIDADLASNSGGWGFSSSTGVDCQPYFRIFNMKLQSEKYDPKGVFIKEWIPELKDVDNLKILREGISNAQMANGYSQPIVDLKESRERALEAFREAM</sequence>
<dbReference type="SUPFAM" id="SSF52425">
    <property type="entry name" value="Cryptochrome/photolyase, N-terminal domain"/>
    <property type="match status" value="1"/>
</dbReference>
<keyword evidence="2 5" id="KW-0285">Flavoprotein</keyword>
<evidence type="ECO:0000313" key="8">
    <source>
        <dbReference type="EMBL" id="CEP64182.1"/>
    </source>
</evidence>
<dbReference type="InterPro" id="IPR036134">
    <property type="entry name" value="Crypto/Photolyase_FAD-like_sf"/>
</dbReference>
<feature type="site" description="Electron transfer via tryptophanyl radical" evidence="6">
    <location>
        <position position="477"/>
    </location>
</feature>
<dbReference type="STRING" id="1245769.A0A0C7NCS5"/>
<dbReference type="GeneID" id="34687724"/>
<dbReference type="AlphaFoldDB" id="A0A0C7NCS5"/>
<dbReference type="GO" id="GO:0003677">
    <property type="term" value="F:DNA binding"/>
    <property type="evidence" value="ECO:0007669"/>
    <property type="project" value="TreeGrafter"/>
</dbReference>
<dbReference type="InterPro" id="IPR014729">
    <property type="entry name" value="Rossmann-like_a/b/a_fold"/>
</dbReference>
<dbReference type="PRINTS" id="PR00147">
    <property type="entry name" value="DNAPHOTLYASE"/>
</dbReference>
<dbReference type="GO" id="GO:0003729">
    <property type="term" value="F:mRNA binding"/>
    <property type="evidence" value="ECO:0007669"/>
    <property type="project" value="EnsemblFungi"/>
</dbReference>
<dbReference type="PANTHER" id="PTHR11455:SF18">
    <property type="entry name" value="SI:CH1073-390K14.1"/>
    <property type="match status" value="1"/>
</dbReference>
<feature type="binding site" evidence="5">
    <location>
        <begin position="392"/>
        <end position="399"/>
    </location>
    <ligand>
        <name>FAD</name>
        <dbReference type="ChEBI" id="CHEBI:57692"/>
    </ligand>
</feature>
<dbReference type="RefSeq" id="XP_022630392.1">
    <property type="nucleotide sequence ID" value="XM_022775534.1"/>
</dbReference>
<dbReference type="GO" id="GO:0032922">
    <property type="term" value="P:circadian regulation of gene expression"/>
    <property type="evidence" value="ECO:0007669"/>
    <property type="project" value="TreeGrafter"/>
</dbReference>
<keyword evidence="9" id="KW-1185">Reference proteome</keyword>
<dbReference type="GO" id="GO:0043153">
    <property type="term" value="P:entrainment of circadian clock by photoperiod"/>
    <property type="evidence" value="ECO:0007669"/>
    <property type="project" value="TreeGrafter"/>
</dbReference>
<name>A0A0C7NCS5_9SACH</name>
<feature type="binding site" evidence="5">
    <location>
        <begin position="346"/>
        <end position="350"/>
    </location>
    <ligand>
        <name>FAD</name>
        <dbReference type="ChEBI" id="CHEBI:57692"/>
    </ligand>
</feature>
<dbReference type="PANTHER" id="PTHR11455">
    <property type="entry name" value="CRYPTOCHROME"/>
    <property type="match status" value="1"/>
</dbReference>
<keyword evidence="3 5" id="KW-0274">FAD</keyword>